<reference evidence="2 4" key="1">
    <citation type="submission" date="2019-07" db="EMBL/GenBank/DDBJ databases">
        <authorList>
            <person name="Qu J.-H."/>
        </authorList>
    </citation>
    <scope>NUCLEOTIDE SEQUENCE [LARGE SCALE GENOMIC DNA]</scope>
    <source>
        <strain evidence="2 4">MDT1-10-3</strain>
    </source>
</reference>
<evidence type="ECO:0000313" key="5">
    <source>
        <dbReference type="Proteomes" id="UP001570846"/>
    </source>
</evidence>
<proteinExistence type="predicted"/>
<dbReference type="OrthoDB" id="1121502at2"/>
<dbReference type="EMBL" id="JBGOGF010000008">
    <property type="protein sequence ID" value="MFA1772704.1"/>
    <property type="molecule type" value="Genomic_DNA"/>
</dbReference>
<dbReference type="Proteomes" id="UP000323866">
    <property type="component" value="Unassembled WGS sequence"/>
</dbReference>
<name>A0A5M8QT38_9BACT</name>
<keyword evidence="5" id="KW-1185">Reference proteome</keyword>
<reference evidence="3 5" key="3">
    <citation type="submission" date="2024-08" db="EMBL/GenBank/DDBJ databases">
        <authorList>
            <person name="Wei W."/>
        </authorList>
    </citation>
    <scope>NUCLEOTIDE SEQUENCE [LARGE SCALE GENOMIC DNA]</scope>
    <source>
        <strain evidence="3 5">XU2</strain>
    </source>
</reference>
<dbReference type="AlphaFoldDB" id="A0A5M8QT38"/>
<sequence length="146" mass="16277">MKTILLSLSMAAGTLLGCSQHLTPGQLPSLVQNSVHVKFPQAKIIEWERTGAHFEAEFDIAGIDHTVLVDTTGQILMQKQDITSAQLPQAITVALQKDYQAYLIDDLEKVEREGQVYYQVELENQNEDLKKVYAATGALAEIAYWD</sequence>
<dbReference type="Pfam" id="PF11396">
    <property type="entry name" value="PepSY_like"/>
    <property type="match status" value="2"/>
</dbReference>
<dbReference type="Gene3D" id="3.10.450.360">
    <property type="match status" value="1"/>
</dbReference>
<evidence type="ECO:0000259" key="1">
    <source>
        <dbReference type="Pfam" id="PF11396"/>
    </source>
</evidence>
<organism evidence="2 4">
    <name type="scientific">Rufibacter glacialis</name>
    <dbReference type="NCBI Taxonomy" id="1259555"/>
    <lineage>
        <taxon>Bacteria</taxon>
        <taxon>Pseudomonadati</taxon>
        <taxon>Bacteroidota</taxon>
        <taxon>Cytophagia</taxon>
        <taxon>Cytophagales</taxon>
        <taxon>Hymenobacteraceae</taxon>
        <taxon>Rufibacter</taxon>
    </lineage>
</organism>
<comment type="caution">
    <text evidence="2">The sequence shown here is derived from an EMBL/GenBank/DDBJ whole genome shotgun (WGS) entry which is preliminary data.</text>
</comment>
<dbReference type="RefSeq" id="WP_149097264.1">
    <property type="nucleotide sequence ID" value="NZ_BMMG01000001.1"/>
</dbReference>
<gene>
    <name evidence="3" type="ORF">ACD591_15500</name>
    <name evidence="2" type="ORF">FOE74_03840</name>
</gene>
<accession>A0A5M8QT38</accession>
<dbReference type="Proteomes" id="UP001570846">
    <property type="component" value="Unassembled WGS sequence"/>
</dbReference>
<evidence type="ECO:0000313" key="4">
    <source>
        <dbReference type="Proteomes" id="UP000323866"/>
    </source>
</evidence>
<protein>
    <submittedName>
        <fullName evidence="3">PepSY-like domain-containing protein</fullName>
    </submittedName>
</protein>
<dbReference type="EMBL" id="VKKZ01000010">
    <property type="protein sequence ID" value="KAA6437643.1"/>
    <property type="molecule type" value="Genomic_DNA"/>
</dbReference>
<dbReference type="SUPFAM" id="SSF160574">
    <property type="entry name" value="BT0923-like"/>
    <property type="match status" value="1"/>
</dbReference>
<evidence type="ECO:0000313" key="3">
    <source>
        <dbReference type="EMBL" id="MFA1772704.1"/>
    </source>
</evidence>
<dbReference type="InterPro" id="IPR021533">
    <property type="entry name" value="PepSY-like"/>
</dbReference>
<feature type="domain" description="Putative beta-lactamase-inhibitor-like PepSY-like" evidence="1">
    <location>
        <begin position="78"/>
        <end position="130"/>
    </location>
</feature>
<feature type="domain" description="Putative beta-lactamase-inhibitor-like PepSY-like" evidence="1">
    <location>
        <begin position="21"/>
        <end position="75"/>
    </location>
</feature>
<evidence type="ECO:0000313" key="2">
    <source>
        <dbReference type="EMBL" id="KAA6437643.1"/>
    </source>
</evidence>
<dbReference type="PROSITE" id="PS51257">
    <property type="entry name" value="PROKAR_LIPOPROTEIN"/>
    <property type="match status" value="1"/>
</dbReference>
<reference evidence="2 4" key="2">
    <citation type="submission" date="2019-09" db="EMBL/GenBank/DDBJ databases">
        <title>A bacterium isolated from glacier soil.</title>
        <authorList>
            <person name="Liu Q."/>
        </authorList>
    </citation>
    <scope>NUCLEOTIDE SEQUENCE [LARGE SCALE GENOMIC DNA]</scope>
    <source>
        <strain evidence="2 4">MDT1-10-3</strain>
    </source>
</reference>